<dbReference type="AlphaFoldDB" id="A0A8K0US56"/>
<dbReference type="Gene3D" id="3.30.420.10">
    <property type="entry name" value="Ribonuclease H-like superfamily/Ribonuclease H"/>
    <property type="match status" value="1"/>
</dbReference>
<evidence type="ECO:0000313" key="2">
    <source>
        <dbReference type="Proteomes" id="UP000813824"/>
    </source>
</evidence>
<comment type="caution">
    <text evidence="1">The sequence shown here is derived from an EMBL/GenBank/DDBJ whole genome shotgun (WGS) entry which is preliminary data.</text>
</comment>
<dbReference type="EMBL" id="JAEVFJ010000012">
    <property type="protein sequence ID" value="KAH8101454.1"/>
    <property type="molecule type" value="Genomic_DNA"/>
</dbReference>
<organism evidence="1 2">
    <name type="scientific">Cristinia sonorae</name>
    <dbReference type="NCBI Taxonomy" id="1940300"/>
    <lineage>
        <taxon>Eukaryota</taxon>
        <taxon>Fungi</taxon>
        <taxon>Dikarya</taxon>
        <taxon>Basidiomycota</taxon>
        <taxon>Agaricomycotina</taxon>
        <taxon>Agaricomycetes</taxon>
        <taxon>Agaricomycetidae</taxon>
        <taxon>Agaricales</taxon>
        <taxon>Pleurotineae</taxon>
        <taxon>Stephanosporaceae</taxon>
        <taxon>Cristinia</taxon>
    </lineage>
</organism>
<evidence type="ECO:0000313" key="1">
    <source>
        <dbReference type="EMBL" id="KAH8101454.1"/>
    </source>
</evidence>
<dbReference type="GO" id="GO:0003676">
    <property type="term" value="F:nucleic acid binding"/>
    <property type="evidence" value="ECO:0007669"/>
    <property type="project" value="InterPro"/>
</dbReference>
<gene>
    <name evidence="1" type="ORF">BXZ70DRAFT_891774</name>
</gene>
<proteinExistence type="predicted"/>
<name>A0A8K0US56_9AGAR</name>
<reference evidence="1" key="1">
    <citation type="journal article" date="2021" name="New Phytol.">
        <title>Evolutionary innovations through gain and loss of genes in the ectomycorrhizal Boletales.</title>
        <authorList>
            <person name="Wu G."/>
            <person name="Miyauchi S."/>
            <person name="Morin E."/>
            <person name="Kuo A."/>
            <person name="Drula E."/>
            <person name="Varga T."/>
            <person name="Kohler A."/>
            <person name="Feng B."/>
            <person name="Cao Y."/>
            <person name="Lipzen A."/>
            <person name="Daum C."/>
            <person name="Hundley H."/>
            <person name="Pangilinan J."/>
            <person name="Johnson J."/>
            <person name="Barry K."/>
            <person name="LaButti K."/>
            <person name="Ng V."/>
            <person name="Ahrendt S."/>
            <person name="Min B."/>
            <person name="Choi I.G."/>
            <person name="Park H."/>
            <person name="Plett J.M."/>
            <person name="Magnuson J."/>
            <person name="Spatafora J.W."/>
            <person name="Nagy L.G."/>
            <person name="Henrissat B."/>
            <person name="Grigoriev I.V."/>
            <person name="Yang Z.L."/>
            <person name="Xu J."/>
            <person name="Martin F.M."/>
        </authorList>
    </citation>
    <scope>NUCLEOTIDE SEQUENCE</scope>
    <source>
        <strain evidence="1">KKN 215</strain>
    </source>
</reference>
<protein>
    <submittedName>
        <fullName evidence="1">RnaseH domain, transposon factor</fullName>
    </submittedName>
</protein>
<dbReference type="SUPFAM" id="SSF53098">
    <property type="entry name" value="Ribonuclease H-like"/>
    <property type="match status" value="1"/>
</dbReference>
<sequence>MKRRLDGSQNAKTIYVCADNASAVSSVTDVGCHSGQQYASLFCKATTEFLEADERNRVVLRWTPGHCDIRGNERSDELAAKAAMEAMEEGGGVPSYAFLGRSARERAETAWREEWRERRRKEGRTGQATEKKGFQVANLLVPKLAPQEHFKNIANRRIASLVTQCRTSHAFMGEYYERFVPTESTDCPCGCFFQSRKHILFECPRYEDHRDIILKVSPLKKEEVILGSDEGIKALAKFIARTGAFTKTGDQTAEEGVEVYREKKGKERENGEG</sequence>
<dbReference type="OrthoDB" id="3230070at2759"/>
<dbReference type="InterPro" id="IPR012337">
    <property type="entry name" value="RNaseH-like_sf"/>
</dbReference>
<dbReference type="InterPro" id="IPR036397">
    <property type="entry name" value="RNaseH_sf"/>
</dbReference>
<accession>A0A8K0US56</accession>
<dbReference type="Proteomes" id="UP000813824">
    <property type="component" value="Unassembled WGS sequence"/>
</dbReference>
<keyword evidence="2" id="KW-1185">Reference proteome</keyword>